<evidence type="ECO:0000313" key="8">
    <source>
        <dbReference type="Proteomes" id="UP000229681"/>
    </source>
</evidence>
<reference evidence="7 8" key="1">
    <citation type="submission" date="2017-11" db="EMBL/GenBank/DDBJ databases">
        <title>Evolution of Phototrophy in the Chloroflexi Phylum Driven by Horizontal Gene Transfer.</title>
        <authorList>
            <person name="Ward L.M."/>
            <person name="Hemp J."/>
            <person name="Shih P.M."/>
            <person name="Mcglynn S.E."/>
            <person name="Fischer W."/>
        </authorList>
    </citation>
    <scope>NUCLEOTIDE SEQUENCE [LARGE SCALE GENOMIC DNA]</scope>
    <source>
        <strain evidence="7">JP3_13</strain>
    </source>
</reference>
<gene>
    <name evidence="7" type="ORF">CUN49_17565</name>
</gene>
<evidence type="ECO:0000256" key="2">
    <source>
        <dbReference type="ARBA" id="ARBA00022679"/>
    </source>
</evidence>
<dbReference type="InterPro" id="IPR011009">
    <property type="entry name" value="Kinase-like_dom_sf"/>
</dbReference>
<dbReference type="Pfam" id="PF00069">
    <property type="entry name" value="Pkinase"/>
    <property type="match status" value="1"/>
</dbReference>
<keyword evidence="1 7" id="KW-0723">Serine/threonine-protein kinase</keyword>
<dbReference type="EMBL" id="PGTM01000726">
    <property type="protein sequence ID" value="PJF33851.1"/>
    <property type="molecule type" value="Genomic_DNA"/>
</dbReference>
<evidence type="ECO:0000256" key="1">
    <source>
        <dbReference type="ARBA" id="ARBA00022527"/>
    </source>
</evidence>
<feature type="non-terminal residue" evidence="7">
    <location>
        <position position="125"/>
    </location>
</feature>
<keyword evidence="5" id="KW-0067">ATP-binding</keyword>
<dbReference type="PANTHER" id="PTHR24351">
    <property type="entry name" value="RIBOSOMAL PROTEIN S6 KINASE"/>
    <property type="match status" value="1"/>
</dbReference>
<evidence type="ECO:0000256" key="3">
    <source>
        <dbReference type="ARBA" id="ARBA00022741"/>
    </source>
</evidence>
<feature type="domain" description="Protein kinase" evidence="6">
    <location>
        <begin position="1"/>
        <end position="125"/>
    </location>
</feature>
<dbReference type="InterPro" id="IPR008271">
    <property type="entry name" value="Ser/Thr_kinase_AS"/>
</dbReference>
<dbReference type="GO" id="GO:0005524">
    <property type="term" value="F:ATP binding"/>
    <property type="evidence" value="ECO:0007669"/>
    <property type="project" value="UniProtKB-KW"/>
</dbReference>
<keyword evidence="3" id="KW-0547">Nucleotide-binding</keyword>
<protein>
    <submittedName>
        <fullName evidence="7">Serine/threonine protein kinase</fullName>
    </submittedName>
</protein>
<dbReference type="SUPFAM" id="SSF56112">
    <property type="entry name" value="Protein kinase-like (PK-like)"/>
    <property type="match status" value="1"/>
</dbReference>
<proteinExistence type="predicted"/>
<dbReference type="InterPro" id="IPR000719">
    <property type="entry name" value="Prot_kinase_dom"/>
</dbReference>
<dbReference type="Proteomes" id="UP000229681">
    <property type="component" value="Unassembled WGS sequence"/>
</dbReference>
<dbReference type="PROSITE" id="PS00108">
    <property type="entry name" value="PROTEIN_KINASE_ST"/>
    <property type="match status" value="1"/>
</dbReference>
<dbReference type="CDD" id="cd14014">
    <property type="entry name" value="STKc_PknB_like"/>
    <property type="match status" value="1"/>
</dbReference>
<evidence type="ECO:0000256" key="4">
    <source>
        <dbReference type="ARBA" id="ARBA00022777"/>
    </source>
</evidence>
<evidence type="ECO:0000259" key="6">
    <source>
        <dbReference type="PROSITE" id="PS50011"/>
    </source>
</evidence>
<keyword evidence="2" id="KW-0808">Transferase</keyword>
<dbReference type="GO" id="GO:0004674">
    <property type="term" value="F:protein serine/threonine kinase activity"/>
    <property type="evidence" value="ECO:0007669"/>
    <property type="project" value="UniProtKB-KW"/>
</dbReference>
<evidence type="ECO:0000313" key="7">
    <source>
        <dbReference type="EMBL" id="PJF33851.1"/>
    </source>
</evidence>
<name>A0A2M8P8F7_9CHLR</name>
<dbReference type="SMART" id="SM00220">
    <property type="entry name" value="S_TKc"/>
    <property type="match status" value="1"/>
</dbReference>
<dbReference type="PROSITE" id="PS50011">
    <property type="entry name" value="PROTEIN_KINASE_DOM"/>
    <property type="match status" value="1"/>
</dbReference>
<dbReference type="Gene3D" id="1.10.510.10">
    <property type="entry name" value="Transferase(Phosphotransferase) domain 1"/>
    <property type="match status" value="1"/>
</dbReference>
<evidence type="ECO:0000256" key="5">
    <source>
        <dbReference type="ARBA" id="ARBA00022840"/>
    </source>
</evidence>
<sequence length="125" mass="13713">KVFDYGVAGEVAYLAMELLRGGSLADRIAHGPLPIPEIAALLSQIAPALDYAHQRGIIHRDLKPQNILFDEAGNPYLSDFGIIKLQDTDQDLTREGDIVGTPAYIAPEQWQGIEIDRRADIYALG</sequence>
<comment type="caution">
    <text evidence="7">The sequence shown here is derived from an EMBL/GenBank/DDBJ whole genome shotgun (WGS) entry which is preliminary data.</text>
</comment>
<dbReference type="AlphaFoldDB" id="A0A2M8P8F7"/>
<feature type="non-terminal residue" evidence="7">
    <location>
        <position position="1"/>
    </location>
</feature>
<organism evidence="7 8">
    <name type="scientific">Candidatus Thermofonsia Clade 1 bacterium</name>
    <dbReference type="NCBI Taxonomy" id="2364210"/>
    <lineage>
        <taxon>Bacteria</taxon>
        <taxon>Bacillati</taxon>
        <taxon>Chloroflexota</taxon>
        <taxon>Candidatus Thermofontia</taxon>
        <taxon>Candidatus Thermofonsia Clade 1</taxon>
    </lineage>
</organism>
<accession>A0A2M8P8F7</accession>
<keyword evidence="4 7" id="KW-0418">Kinase</keyword>